<sequence length="163" mass="17959">MAGLVIPVEEWAALHDLVHRYAARVDERDFAGVARLFGEPGDPGEPGVLVLPDPPREFGPVHEHRGPEAVAAALSVLDEVPLTAHGITGAVFDPGDDPATARGRITCVAHHVTRRDGRFADAVWHLRYLDRYAKIGGEWRFARREVHLDLIGTREVRASRLGR</sequence>
<keyword evidence="3" id="KW-1185">Reference proteome</keyword>
<gene>
    <name evidence="2" type="ORF">ACFSUT_18290</name>
</gene>
<dbReference type="RefSeq" id="WP_344264334.1">
    <property type="nucleotide sequence ID" value="NZ_BAAAHV010000002.1"/>
</dbReference>
<protein>
    <submittedName>
        <fullName evidence="2">Nuclear transport factor 2 family protein</fullName>
    </submittedName>
</protein>
<dbReference type="SUPFAM" id="SSF54427">
    <property type="entry name" value="NTF2-like"/>
    <property type="match status" value="1"/>
</dbReference>
<evidence type="ECO:0000259" key="1">
    <source>
        <dbReference type="Pfam" id="PF13577"/>
    </source>
</evidence>
<dbReference type="CDD" id="cd00531">
    <property type="entry name" value="NTF2_like"/>
    <property type="match status" value="1"/>
</dbReference>
<dbReference type="InterPro" id="IPR032710">
    <property type="entry name" value="NTF2-like_dom_sf"/>
</dbReference>
<comment type="caution">
    <text evidence="2">The sequence shown here is derived from an EMBL/GenBank/DDBJ whole genome shotgun (WGS) entry which is preliminary data.</text>
</comment>
<dbReference type="EMBL" id="JBHUKQ010000011">
    <property type="protein sequence ID" value="MFD2482244.1"/>
    <property type="molecule type" value="Genomic_DNA"/>
</dbReference>
<dbReference type="Gene3D" id="3.10.450.50">
    <property type="match status" value="1"/>
</dbReference>
<dbReference type="Pfam" id="PF13577">
    <property type="entry name" value="SnoaL_4"/>
    <property type="match status" value="1"/>
</dbReference>
<organism evidence="2 3">
    <name type="scientific">Amycolatopsis albidoflavus</name>
    <dbReference type="NCBI Taxonomy" id="102226"/>
    <lineage>
        <taxon>Bacteria</taxon>
        <taxon>Bacillati</taxon>
        <taxon>Actinomycetota</taxon>
        <taxon>Actinomycetes</taxon>
        <taxon>Pseudonocardiales</taxon>
        <taxon>Pseudonocardiaceae</taxon>
        <taxon>Amycolatopsis</taxon>
    </lineage>
</organism>
<evidence type="ECO:0000313" key="2">
    <source>
        <dbReference type="EMBL" id="MFD2482244.1"/>
    </source>
</evidence>
<proteinExistence type="predicted"/>
<dbReference type="InterPro" id="IPR037401">
    <property type="entry name" value="SnoaL-like"/>
</dbReference>
<name>A0ABW5HZ07_9PSEU</name>
<evidence type="ECO:0000313" key="3">
    <source>
        <dbReference type="Proteomes" id="UP001597542"/>
    </source>
</evidence>
<accession>A0ABW5HZ07</accession>
<dbReference type="Proteomes" id="UP001597542">
    <property type="component" value="Unassembled WGS sequence"/>
</dbReference>
<reference evidence="3" key="1">
    <citation type="journal article" date="2019" name="Int. J. Syst. Evol. Microbiol.">
        <title>The Global Catalogue of Microorganisms (GCM) 10K type strain sequencing project: providing services to taxonomists for standard genome sequencing and annotation.</title>
        <authorList>
            <consortium name="The Broad Institute Genomics Platform"/>
            <consortium name="The Broad Institute Genome Sequencing Center for Infectious Disease"/>
            <person name="Wu L."/>
            <person name="Ma J."/>
        </authorList>
    </citation>
    <scope>NUCLEOTIDE SEQUENCE [LARGE SCALE GENOMIC DNA]</scope>
    <source>
        <strain evidence="3">CGMCC 4.7638</strain>
    </source>
</reference>
<feature type="domain" description="SnoaL-like" evidence="1">
    <location>
        <begin position="9"/>
        <end position="144"/>
    </location>
</feature>